<keyword evidence="1" id="KW-0812">Transmembrane</keyword>
<dbReference type="SUPFAM" id="SSF54427">
    <property type="entry name" value="NTF2-like"/>
    <property type="match status" value="1"/>
</dbReference>
<evidence type="ECO:0000256" key="1">
    <source>
        <dbReference type="SAM" id="Phobius"/>
    </source>
</evidence>
<name>A0A0G1F539_9BACT</name>
<feature type="transmembrane region" description="Helical" evidence="1">
    <location>
        <begin position="96"/>
        <end position="120"/>
    </location>
</feature>
<feature type="transmembrane region" description="Helical" evidence="1">
    <location>
        <begin position="294"/>
        <end position="311"/>
    </location>
</feature>
<keyword evidence="1" id="KW-0472">Membrane</keyword>
<feature type="transmembrane region" description="Helical" evidence="1">
    <location>
        <begin position="132"/>
        <end position="150"/>
    </location>
</feature>
<feature type="domain" description="Glycosyltransferase RgtA/B/C/D-like" evidence="2">
    <location>
        <begin position="96"/>
        <end position="192"/>
    </location>
</feature>
<dbReference type="EMBL" id="LCFI01000005">
    <property type="protein sequence ID" value="KKS90291.1"/>
    <property type="molecule type" value="Genomic_DNA"/>
</dbReference>
<dbReference type="Gene3D" id="3.10.450.100">
    <property type="entry name" value="NTF2-like, domain 1"/>
    <property type="match status" value="1"/>
</dbReference>
<dbReference type="AlphaFoldDB" id="A0A0G1F539"/>
<feature type="transmembrane region" description="Helical" evidence="1">
    <location>
        <begin position="338"/>
        <end position="356"/>
    </location>
</feature>
<dbReference type="InterPro" id="IPR032710">
    <property type="entry name" value="NTF2-like_dom_sf"/>
</dbReference>
<evidence type="ECO:0000259" key="2">
    <source>
        <dbReference type="Pfam" id="PF13231"/>
    </source>
</evidence>
<accession>A0A0G1F539</accession>
<evidence type="ECO:0000313" key="3">
    <source>
        <dbReference type="EMBL" id="KKS90291.1"/>
    </source>
</evidence>
<keyword evidence="1" id="KW-1133">Transmembrane helix</keyword>
<dbReference type="Pfam" id="PF13231">
    <property type="entry name" value="PMT_2"/>
    <property type="match status" value="1"/>
</dbReference>
<dbReference type="InterPro" id="IPR038731">
    <property type="entry name" value="RgtA/B/C-like"/>
</dbReference>
<dbReference type="PATRIC" id="fig|1618557.3.peg.703"/>
<feature type="transmembrane region" description="Helical" evidence="1">
    <location>
        <begin position="162"/>
        <end position="189"/>
    </location>
</feature>
<gene>
    <name evidence="3" type="ORF">UV66_C0005G0002</name>
</gene>
<comment type="caution">
    <text evidence="3">The sequence shown here is derived from an EMBL/GenBank/DDBJ whole genome shotgun (WGS) entry which is preliminary data.</text>
</comment>
<sequence>MKLLLIITVGLVLYLSRYIFVYHYEPEYYENWYYHSQWNVPQSTRGISDGELYKFVGYRLAQGENPFDLNSEVPPFGKYLFGMAEKYLGNPFPVTIALYLLAIAVIYVFSRSALVTLLFASTPFVATQVHETMLDMPLMTAYLLHAWLFVRYLHNRKLRELSLAGLFLGLASGIKLPIYTLPILILGLFLSKFSPVYLLSTAIGYGLSWFNYFIAHPNPIPWIRLHTKMFDFYSGSLDKIDHLNQWKTIFINSYQGWWQKGIINITDWSLLLPLGVIATVVIFVKSFRHKDLPALYLSSLALIFLAINSLVPFWPRYLMPVIPLFCILIYRLFKKHRWVIWILILANLPTLISSLTPKDSSGDAQASARFISTRAYRELYRSLPVDERKALPEDAFIATYEQFLDRLDTRKIDTQLTGQNLEITYTTKYGPLTHTVPLVFTKINNQWKMNWTWDIIWPGFTPDSTLVIVEKTPSFGKALYIIPRQMYDWTWYLNALSAVLKEGGIQVEQNIRTVVPDNYPRFVGFFPSGVTQETLDKALEIPGTRIRDDSPEPIPATIYLLSPTGQKTFILK</sequence>
<organism evidence="3 4">
    <name type="scientific">Candidatus Woesebacteria bacterium GW2011_GWA1_43_12</name>
    <dbReference type="NCBI Taxonomy" id="1618557"/>
    <lineage>
        <taxon>Bacteria</taxon>
        <taxon>Candidatus Woeseibacteriota</taxon>
    </lineage>
</organism>
<protein>
    <recommendedName>
        <fullName evidence="2">Glycosyltransferase RgtA/B/C/D-like domain-containing protein</fullName>
    </recommendedName>
</protein>
<evidence type="ECO:0000313" key="4">
    <source>
        <dbReference type="Proteomes" id="UP000034669"/>
    </source>
</evidence>
<feature type="transmembrane region" description="Helical" evidence="1">
    <location>
        <begin position="196"/>
        <end position="215"/>
    </location>
</feature>
<proteinExistence type="predicted"/>
<reference evidence="3 4" key="1">
    <citation type="journal article" date="2015" name="Nature">
        <title>rRNA introns, odd ribosomes, and small enigmatic genomes across a large radiation of phyla.</title>
        <authorList>
            <person name="Brown C.T."/>
            <person name="Hug L.A."/>
            <person name="Thomas B.C."/>
            <person name="Sharon I."/>
            <person name="Castelle C.J."/>
            <person name="Singh A."/>
            <person name="Wilkins M.J."/>
            <person name="Williams K.H."/>
            <person name="Banfield J.F."/>
        </authorList>
    </citation>
    <scope>NUCLEOTIDE SEQUENCE [LARGE SCALE GENOMIC DNA]</scope>
</reference>
<dbReference type="Proteomes" id="UP000034669">
    <property type="component" value="Unassembled WGS sequence"/>
</dbReference>
<feature type="transmembrane region" description="Helical" evidence="1">
    <location>
        <begin position="268"/>
        <end position="287"/>
    </location>
</feature>